<proteinExistence type="predicted"/>
<feature type="non-terminal residue" evidence="1">
    <location>
        <position position="50"/>
    </location>
</feature>
<dbReference type="EMBL" id="CADCXU010020122">
    <property type="protein sequence ID" value="CAB0008085.1"/>
    <property type="molecule type" value="Genomic_DNA"/>
</dbReference>
<keyword evidence="2" id="KW-1185">Reference proteome</keyword>
<sequence>MVCPASLLHVIFGAGDPEAEQVNVTFAPSLTIMSVLVPTSTMSGGTAGQR</sequence>
<evidence type="ECO:0000313" key="2">
    <source>
        <dbReference type="Proteomes" id="UP000479000"/>
    </source>
</evidence>
<organism evidence="1 2">
    <name type="scientific">Nesidiocoris tenuis</name>
    <dbReference type="NCBI Taxonomy" id="355587"/>
    <lineage>
        <taxon>Eukaryota</taxon>
        <taxon>Metazoa</taxon>
        <taxon>Ecdysozoa</taxon>
        <taxon>Arthropoda</taxon>
        <taxon>Hexapoda</taxon>
        <taxon>Insecta</taxon>
        <taxon>Pterygota</taxon>
        <taxon>Neoptera</taxon>
        <taxon>Paraneoptera</taxon>
        <taxon>Hemiptera</taxon>
        <taxon>Heteroptera</taxon>
        <taxon>Panheteroptera</taxon>
        <taxon>Cimicomorpha</taxon>
        <taxon>Miridae</taxon>
        <taxon>Dicyphina</taxon>
        <taxon>Nesidiocoris</taxon>
    </lineage>
</organism>
<name>A0A6H5GUG0_9HEMI</name>
<evidence type="ECO:0000313" key="1">
    <source>
        <dbReference type="EMBL" id="CAB0008085.1"/>
    </source>
</evidence>
<dbReference type="AlphaFoldDB" id="A0A6H5GUG0"/>
<protein>
    <submittedName>
        <fullName evidence="1">Uncharacterized protein</fullName>
    </submittedName>
</protein>
<gene>
    <name evidence="1" type="ORF">NTEN_LOCUS13331</name>
</gene>
<accession>A0A6H5GUG0</accession>
<dbReference type="Proteomes" id="UP000479000">
    <property type="component" value="Unassembled WGS sequence"/>
</dbReference>
<reference evidence="1 2" key="1">
    <citation type="submission" date="2020-02" db="EMBL/GenBank/DDBJ databases">
        <authorList>
            <person name="Ferguson B K."/>
        </authorList>
    </citation>
    <scope>NUCLEOTIDE SEQUENCE [LARGE SCALE GENOMIC DNA]</scope>
</reference>